<organism evidence="1 2">
    <name type="scientific">Catharanthus roseus</name>
    <name type="common">Madagascar periwinkle</name>
    <name type="synonym">Vinca rosea</name>
    <dbReference type="NCBI Taxonomy" id="4058"/>
    <lineage>
        <taxon>Eukaryota</taxon>
        <taxon>Viridiplantae</taxon>
        <taxon>Streptophyta</taxon>
        <taxon>Embryophyta</taxon>
        <taxon>Tracheophyta</taxon>
        <taxon>Spermatophyta</taxon>
        <taxon>Magnoliopsida</taxon>
        <taxon>eudicotyledons</taxon>
        <taxon>Gunneridae</taxon>
        <taxon>Pentapetalae</taxon>
        <taxon>asterids</taxon>
        <taxon>lamiids</taxon>
        <taxon>Gentianales</taxon>
        <taxon>Apocynaceae</taxon>
        <taxon>Rauvolfioideae</taxon>
        <taxon>Vinceae</taxon>
        <taxon>Catharanthinae</taxon>
        <taxon>Catharanthus</taxon>
    </lineage>
</organism>
<name>A0ACC0CEG3_CATRO</name>
<dbReference type="Proteomes" id="UP001060085">
    <property type="component" value="Linkage Group LG01"/>
</dbReference>
<reference evidence="2" key="1">
    <citation type="journal article" date="2023" name="Nat. Plants">
        <title>Single-cell RNA sequencing provides a high-resolution roadmap for understanding the multicellular compartmentation of specialized metabolism.</title>
        <authorList>
            <person name="Sun S."/>
            <person name="Shen X."/>
            <person name="Li Y."/>
            <person name="Li Y."/>
            <person name="Wang S."/>
            <person name="Li R."/>
            <person name="Zhang H."/>
            <person name="Shen G."/>
            <person name="Guo B."/>
            <person name="Wei J."/>
            <person name="Xu J."/>
            <person name="St-Pierre B."/>
            <person name="Chen S."/>
            <person name="Sun C."/>
        </authorList>
    </citation>
    <scope>NUCLEOTIDE SEQUENCE [LARGE SCALE GENOMIC DNA]</scope>
</reference>
<protein>
    <submittedName>
        <fullName evidence="1">Uncharacterized protein</fullName>
    </submittedName>
</protein>
<dbReference type="EMBL" id="CM044701">
    <property type="protein sequence ID" value="KAI5683344.1"/>
    <property type="molecule type" value="Genomic_DNA"/>
</dbReference>
<proteinExistence type="predicted"/>
<sequence length="302" mass="33610">MKNAINPLISGVNGSECNPISTKIHETKRICLTNDAEFVDPDPGHSFEAVQQQVVGSASASSYSLLPPPSMNGFVEQALSISEKLSETVMKGFKPGNLTVFAKLVAEFAIFDSTFPQLYLRKLKYIFEFDEYDLKFKKDARKGKLANLTALPFVSQQLWFLLGLRKELVSEDRAKDVRSDSKAVRDNLVPANVKWGWDSRQEIQKEQVHGDGPMPDSCFSSGQNDEQQSGMGNKLVGGKPLAGPVLEEGKQEDKVKLKRITLIQANKEPERLAGKEKGKMEVGKLDLATMERRRGQDLHITK</sequence>
<keyword evidence="2" id="KW-1185">Reference proteome</keyword>
<comment type="caution">
    <text evidence="1">The sequence shown here is derived from an EMBL/GenBank/DDBJ whole genome shotgun (WGS) entry which is preliminary data.</text>
</comment>
<evidence type="ECO:0000313" key="1">
    <source>
        <dbReference type="EMBL" id="KAI5683344.1"/>
    </source>
</evidence>
<evidence type="ECO:0000313" key="2">
    <source>
        <dbReference type="Proteomes" id="UP001060085"/>
    </source>
</evidence>
<accession>A0ACC0CEG3</accession>
<gene>
    <name evidence="1" type="ORF">M9H77_04572</name>
</gene>